<evidence type="ECO:0000256" key="10">
    <source>
        <dbReference type="ARBA" id="ARBA00023004"/>
    </source>
</evidence>
<keyword evidence="6" id="KW-0479">Metal-binding</keyword>
<name>A0A7X4W4M4_9GAMM</name>
<dbReference type="InterPro" id="IPR013130">
    <property type="entry name" value="Fe3_Rdtase_TM_dom"/>
</dbReference>
<evidence type="ECO:0000256" key="1">
    <source>
        <dbReference type="ARBA" id="ARBA00001974"/>
    </source>
</evidence>
<keyword evidence="11" id="KW-0411">Iron-sulfur</keyword>
<dbReference type="SUPFAM" id="SSF63380">
    <property type="entry name" value="Riboflavin synthase domain-like"/>
    <property type="match status" value="1"/>
</dbReference>
<comment type="caution">
    <text evidence="15">The sequence shown here is derived from an EMBL/GenBank/DDBJ whole genome shotgun (WGS) entry which is preliminary data.</text>
</comment>
<feature type="transmembrane region" description="Helical" evidence="13">
    <location>
        <begin position="110"/>
        <end position="131"/>
    </location>
</feature>
<dbReference type="PRINTS" id="PR00410">
    <property type="entry name" value="PHEHYDRXLASE"/>
</dbReference>
<evidence type="ECO:0000313" key="16">
    <source>
        <dbReference type="Proteomes" id="UP000487929"/>
    </source>
</evidence>
<evidence type="ECO:0000256" key="6">
    <source>
        <dbReference type="ARBA" id="ARBA00022723"/>
    </source>
</evidence>
<keyword evidence="10" id="KW-0408">Iron</keyword>
<dbReference type="Gene3D" id="3.40.50.80">
    <property type="entry name" value="Nucleotide-binding domain of ferredoxin-NADP reductase (FNR) module"/>
    <property type="match status" value="1"/>
</dbReference>
<feature type="domain" description="FAD-binding FR-type" evidence="14">
    <location>
        <begin position="192"/>
        <end position="296"/>
    </location>
</feature>
<dbReference type="GO" id="GO:0051537">
    <property type="term" value="F:2 iron, 2 sulfur cluster binding"/>
    <property type="evidence" value="ECO:0007669"/>
    <property type="project" value="UniProtKB-KW"/>
</dbReference>
<dbReference type="PANTHER" id="PTHR47354">
    <property type="entry name" value="NADH OXIDOREDUCTASE HCR"/>
    <property type="match status" value="1"/>
</dbReference>
<keyword evidence="7" id="KW-0274">FAD</keyword>
<gene>
    <name evidence="15" type="ORF">GRB96_07690</name>
</gene>
<keyword evidence="16" id="KW-1185">Reference proteome</keyword>
<feature type="transmembrane region" description="Helical" evidence="13">
    <location>
        <begin position="38"/>
        <end position="60"/>
    </location>
</feature>
<protein>
    <submittedName>
        <fullName evidence="15">Oxidoreductase</fullName>
    </submittedName>
</protein>
<dbReference type="RefSeq" id="WP_161431597.1">
    <property type="nucleotide sequence ID" value="NZ_WUTT01000001.1"/>
</dbReference>
<evidence type="ECO:0000256" key="2">
    <source>
        <dbReference type="ARBA" id="ARBA00004141"/>
    </source>
</evidence>
<dbReference type="InterPro" id="IPR017938">
    <property type="entry name" value="Riboflavin_synthase-like_b-brl"/>
</dbReference>
<evidence type="ECO:0000256" key="13">
    <source>
        <dbReference type="SAM" id="Phobius"/>
    </source>
</evidence>
<feature type="transmembrane region" description="Helical" evidence="13">
    <location>
        <begin position="7"/>
        <end position="26"/>
    </location>
</feature>
<evidence type="ECO:0000256" key="3">
    <source>
        <dbReference type="ARBA" id="ARBA00022630"/>
    </source>
</evidence>
<dbReference type="SUPFAM" id="SSF52343">
    <property type="entry name" value="Ferredoxin reductase-like, C-terminal NADP-linked domain"/>
    <property type="match status" value="1"/>
</dbReference>
<dbReference type="PANTHER" id="PTHR47354:SF8">
    <property type="entry name" value="1,2-PHENYLACETYL-COA EPOXIDASE, SUBUNIT E"/>
    <property type="match status" value="1"/>
</dbReference>
<reference evidence="15 16" key="1">
    <citation type="submission" date="2019-12" db="EMBL/GenBank/DDBJ databases">
        <title>Draft genome sequencing of Halomonas alimentaria DSM 15356.</title>
        <authorList>
            <person name="Pandiyan K."/>
            <person name="Kushwaha P."/>
            <person name="Gowdham M."/>
            <person name="Chakdar H."/>
            <person name="Singh A."/>
            <person name="Kumar M."/>
            <person name="Saxena A.K."/>
        </authorList>
    </citation>
    <scope>NUCLEOTIDE SEQUENCE [LARGE SCALE GENOMIC DNA]</scope>
    <source>
        <strain evidence="15 16">DSM 15356</strain>
    </source>
</reference>
<evidence type="ECO:0000313" key="15">
    <source>
        <dbReference type="EMBL" id="NAW34297.1"/>
    </source>
</evidence>
<evidence type="ECO:0000256" key="7">
    <source>
        <dbReference type="ARBA" id="ARBA00022827"/>
    </source>
</evidence>
<dbReference type="InterPro" id="IPR039261">
    <property type="entry name" value="FNR_nucleotide-bd"/>
</dbReference>
<proteinExistence type="predicted"/>
<keyword evidence="3" id="KW-0285">Flavoprotein</keyword>
<dbReference type="Proteomes" id="UP000487929">
    <property type="component" value="Unassembled WGS sequence"/>
</dbReference>
<organism evidence="15 16">
    <name type="scientific">Halomonas alimentaria</name>
    <dbReference type="NCBI Taxonomy" id="147248"/>
    <lineage>
        <taxon>Bacteria</taxon>
        <taxon>Pseudomonadati</taxon>
        <taxon>Pseudomonadota</taxon>
        <taxon>Gammaproteobacteria</taxon>
        <taxon>Oceanospirillales</taxon>
        <taxon>Halomonadaceae</taxon>
        <taxon>Halomonas</taxon>
    </lineage>
</organism>
<keyword evidence="9" id="KW-0560">Oxidoreductase</keyword>
<evidence type="ECO:0000256" key="11">
    <source>
        <dbReference type="ARBA" id="ARBA00023014"/>
    </source>
</evidence>
<dbReference type="GO" id="GO:0050660">
    <property type="term" value="F:flavin adenine dinucleotide binding"/>
    <property type="evidence" value="ECO:0007669"/>
    <property type="project" value="TreeGrafter"/>
</dbReference>
<dbReference type="GO" id="GO:0016491">
    <property type="term" value="F:oxidoreductase activity"/>
    <property type="evidence" value="ECO:0007669"/>
    <property type="project" value="UniProtKB-KW"/>
</dbReference>
<accession>A0A7X4W4M4</accession>
<evidence type="ECO:0000259" key="14">
    <source>
        <dbReference type="PROSITE" id="PS51384"/>
    </source>
</evidence>
<dbReference type="Pfam" id="PF01794">
    <property type="entry name" value="Ferric_reduct"/>
    <property type="match status" value="1"/>
</dbReference>
<feature type="transmembrane region" description="Helical" evidence="13">
    <location>
        <begin position="173"/>
        <end position="192"/>
    </location>
</feature>
<comment type="subcellular location">
    <subcellularLocation>
        <location evidence="2">Membrane</location>
        <topology evidence="2">Multi-pass membrane protein</topology>
    </subcellularLocation>
</comment>
<evidence type="ECO:0000256" key="8">
    <source>
        <dbReference type="ARBA" id="ARBA00022989"/>
    </source>
</evidence>
<evidence type="ECO:0000256" key="5">
    <source>
        <dbReference type="ARBA" id="ARBA00022714"/>
    </source>
</evidence>
<dbReference type="GO" id="GO:0016020">
    <property type="term" value="C:membrane"/>
    <property type="evidence" value="ECO:0007669"/>
    <property type="project" value="UniProtKB-SubCell"/>
</dbReference>
<keyword evidence="8 13" id="KW-1133">Transmembrane helix</keyword>
<comment type="cofactor">
    <cofactor evidence="1">
        <name>FAD</name>
        <dbReference type="ChEBI" id="CHEBI:57692"/>
    </cofactor>
</comment>
<dbReference type="OrthoDB" id="9796486at2"/>
<dbReference type="Gene3D" id="2.40.30.10">
    <property type="entry name" value="Translation factors"/>
    <property type="match status" value="1"/>
</dbReference>
<feature type="transmembrane region" description="Helical" evidence="13">
    <location>
        <begin position="72"/>
        <end position="90"/>
    </location>
</feature>
<feature type="transmembrane region" description="Helical" evidence="13">
    <location>
        <begin position="143"/>
        <end position="161"/>
    </location>
</feature>
<dbReference type="InterPro" id="IPR050415">
    <property type="entry name" value="MRET"/>
</dbReference>
<dbReference type="InterPro" id="IPR013112">
    <property type="entry name" value="FAD-bd_8"/>
</dbReference>
<keyword evidence="12 13" id="KW-0472">Membrane</keyword>
<dbReference type="InterPro" id="IPR017927">
    <property type="entry name" value="FAD-bd_FR_type"/>
</dbReference>
<evidence type="ECO:0000256" key="4">
    <source>
        <dbReference type="ARBA" id="ARBA00022692"/>
    </source>
</evidence>
<dbReference type="GO" id="GO:0046872">
    <property type="term" value="F:metal ion binding"/>
    <property type="evidence" value="ECO:0007669"/>
    <property type="project" value="UniProtKB-KW"/>
</dbReference>
<evidence type="ECO:0000256" key="9">
    <source>
        <dbReference type="ARBA" id="ARBA00023002"/>
    </source>
</evidence>
<evidence type="ECO:0000256" key="12">
    <source>
        <dbReference type="ARBA" id="ARBA00023136"/>
    </source>
</evidence>
<sequence length="422" mass="46694">MKVLKPGQAVGITVAISFLLVLWEVPVSTWATSATLSLAAGVAALALMATSAILASRWAWVERLLGGLDRVYLAHKWMGVWALGLASYHLVFKAGLDAWDVAPILEVSKYWTRLLRQLSFVALMFIILLALNRKIPYHLWRSWHKLSGPLFVVVILHWLTFESPIALSEPAGLWLGILSVLGVAAAAWKLLLYPRLARHGEYEVVEVSPGAGAVRLRLAPVGSGVAFQPGQFGFLRLKEEGLREPHPFTIASASQENGAVEFFIRGLGDFTRKLVSESRVGMRADIYAPHGHFTRPERAGHEVWVAGGVGISPFISWLQDPEAESLERVTLFYCYTPGREFPDVEALQAQADARGVELVPVPAGPNSVAFRERLAEIAREVPADSVEIRFCGPQGLKEAVRQQMEALDIPRHNLAYEYFDFR</sequence>
<dbReference type="CDD" id="cd06198">
    <property type="entry name" value="FNR_like_3"/>
    <property type="match status" value="1"/>
</dbReference>
<keyword evidence="4 13" id="KW-0812">Transmembrane</keyword>
<dbReference type="Pfam" id="PF08022">
    <property type="entry name" value="FAD_binding_8"/>
    <property type="match status" value="1"/>
</dbReference>
<dbReference type="EMBL" id="WUTT01000001">
    <property type="protein sequence ID" value="NAW34297.1"/>
    <property type="molecule type" value="Genomic_DNA"/>
</dbReference>
<dbReference type="AlphaFoldDB" id="A0A7X4W4M4"/>
<dbReference type="PROSITE" id="PS51384">
    <property type="entry name" value="FAD_FR"/>
    <property type="match status" value="1"/>
</dbReference>
<keyword evidence="5" id="KW-0001">2Fe-2S</keyword>